<name>A0ABY6ZL40_9BACL</name>
<organism evidence="1 2">
    <name type="scientific">Alicyclobacillus fastidiosus</name>
    <dbReference type="NCBI Taxonomy" id="392011"/>
    <lineage>
        <taxon>Bacteria</taxon>
        <taxon>Bacillati</taxon>
        <taxon>Bacillota</taxon>
        <taxon>Bacilli</taxon>
        <taxon>Bacillales</taxon>
        <taxon>Alicyclobacillaceae</taxon>
        <taxon>Alicyclobacillus</taxon>
    </lineage>
</organism>
<dbReference type="EMBL" id="CP104067">
    <property type="protein sequence ID" value="WAH42824.1"/>
    <property type="molecule type" value="Genomic_DNA"/>
</dbReference>
<dbReference type="Proteomes" id="UP001164761">
    <property type="component" value="Chromosome"/>
</dbReference>
<reference evidence="1" key="1">
    <citation type="submission" date="2022-08" db="EMBL/GenBank/DDBJ databases">
        <title>Alicyclobacillus fastidiosus DSM 17978, complete genome.</title>
        <authorList>
            <person name="Wang Q."/>
            <person name="Cai R."/>
            <person name="Wang Z."/>
        </authorList>
    </citation>
    <scope>NUCLEOTIDE SEQUENCE</scope>
    <source>
        <strain evidence="1">DSM 17978</strain>
    </source>
</reference>
<gene>
    <name evidence="1" type="ORF">NZD89_05180</name>
</gene>
<protein>
    <submittedName>
        <fullName evidence="1">Uncharacterized protein</fullName>
    </submittedName>
</protein>
<evidence type="ECO:0000313" key="2">
    <source>
        <dbReference type="Proteomes" id="UP001164761"/>
    </source>
</evidence>
<evidence type="ECO:0000313" key="1">
    <source>
        <dbReference type="EMBL" id="WAH42824.1"/>
    </source>
</evidence>
<sequence>MKEYTVISAFKNAETGDLVKPGDTISADDDRAERLRAAGVIGKEVSASTGTDENGLISLGGGYYQLPDGAKVQGKDKALEALKAMQELKQAEGGTGDGAPSGNATNQ</sequence>
<accession>A0ABY6ZL40</accession>
<keyword evidence="2" id="KW-1185">Reference proteome</keyword>
<dbReference type="RefSeq" id="WP_268006699.1">
    <property type="nucleotide sequence ID" value="NZ_BSUT01000001.1"/>
</dbReference>
<proteinExistence type="predicted"/>